<dbReference type="EMBL" id="MJFZ01000894">
    <property type="protein sequence ID" value="RAW24376.1"/>
    <property type="molecule type" value="Genomic_DNA"/>
</dbReference>
<accession>A0A329RL13</accession>
<protein>
    <recommendedName>
        <fullName evidence="5">RxLR effector protein</fullName>
    </recommendedName>
</protein>
<reference evidence="2" key="2">
    <citation type="submission" date="2018-10" db="EMBL/GenBank/DDBJ databases">
        <title>Effector identification in a new, highly contiguous assembly of the strawberry crown rot pathogen Phytophthora cactorum.</title>
        <authorList>
            <person name="Armitage A.D."/>
            <person name="Nellist C.F."/>
            <person name="Bates H."/>
            <person name="Vickerstaff R.J."/>
            <person name="Harrison R.J."/>
        </authorList>
    </citation>
    <scope>NUCLEOTIDE SEQUENCE</scope>
    <source>
        <strain evidence="2">4040</strain>
    </source>
</reference>
<feature type="chain" id="PRO_5036061236" description="RxLR effector protein" evidence="1">
    <location>
        <begin position="25"/>
        <end position="72"/>
    </location>
</feature>
<proteinExistence type="predicted"/>
<keyword evidence="1" id="KW-0732">Signal</keyword>
<reference evidence="3 4" key="1">
    <citation type="submission" date="2018-01" db="EMBL/GenBank/DDBJ databases">
        <title>Draft genome of the strawberry crown rot pathogen Phytophthora cactorum.</title>
        <authorList>
            <person name="Armitage A.D."/>
            <person name="Lysoe E."/>
            <person name="Nellist C.F."/>
            <person name="Harrison R.J."/>
            <person name="Brurberg M.B."/>
        </authorList>
    </citation>
    <scope>NUCLEOTIDE SEQUENCE [LARGE SCALE GENOMIC DNA]</scope>
    <source>
        <strain evidence="3 4">10300</strain>
    </source>
</reference>
<dbReference type="AlphaFoldDB" id="A0A329RL13"/>
<dbReference type="Proteomes" id="UP000736787">
    <property type="component" value="Unassembled WGS sequence"/>
</dbReference>
<comment type="caution">
    <text evidence="3">The sequence shown here is derived from an EMBL/GenBank/DDBJ whole genome shotgun (WGS) entry which is preliminary data.</text>
</comment>
<evidence type="ECO:0000313" key="2">
    <source>
        <dbReference type="EMBL" id="KAG2943959.1"/>
    </source>
</evidence>
<organism evidence="3 4">
    <name type="scientific">Phytophthora cactorum</name>
    <dbReference type="NCBI Taxonomy" id="29920"/>
    <lineage>
        <taxon>Eukaryota</taxon>
        <taxon>Sar</taxon>
        <taxon>Stramenopiles</taxon>
        <taxon>Oomycota</taxon>
        <taxon>Peronosporomycetes</taxon>
        <taxon>Peronosporales</taxon>
        <taxon>Peronosporaceae</taxon>
        <taxon>Phytophthora</taxon>
    </lineage>
</organism>
<dbReference type="OrthoDB" id="113269at2759"/>
<gene>
    <name evidence="3" type="ORF">PC110_g19196</name>
    <name evidence="2" type="ORF">PC117_g9263</name>
</gene>
<evidence type="ECO:0000313" key="4">
    <source>
        <dbReference type="Proteomes" id="UP000251314"/>
    </source>
</evidence>
<dbReference type="EMBL" id="RCMK01000210">
    <property type="protein sequence ID" value="KAG2943959.1"/>
    <property type="molecule type" value="Genomic_DNA"/>
</dbReference>
<feature type="signal peptide" evidence="1">
    <location>
        <begin position="1"/>
        <end position="24"/>
    </location>
</feature>
<keyword evidence="4" id="KW-1185">Reference proteome</keyword>
<dbReference type="Proteomes" id="UP000251314">
    <property type="component" value="Unassembled WGS sequence"/>
</dbReference>
<evidence type="ECO:0000313" key="3">
    <source>
        <dbReference type="EMBL" id="RAW24376.1"/>
    </source>
</evidence>
<name>A0A329RL13_9STRA</name>
<evidence type="ECO:0000256" key="1">
    <source>
        <dbReference type="SAM" id="SignalP"/>
    </source>
</evidence>
<dbReference type="VEuPathDB" id="FungiDB:PC110_g19196"/>
<sequence length="72" mass="8019">MVKVTVTIAAVMAVCAVLADVGSSRPVVSFPQHGPFLRQEGSAEREFGFRPAGNNIHPLVIFWVVWYLPWCY</sequence>
<evidence type="ECO:0008006" key="5">
    <source>
        <dbReference type="Google" id="ProtNLM"/>
    </source>
</evidence>